<evidence type="ECO:0000313" key="2">
    <source>
        <dbReference type="Proteomes" id="UP000020865"/>
    </source>
</evidence>
<dbReference type="Proteomes" id="UP000020865">
    <property type="component" value="Unassembled WGS sequence"/>
</dbReference>
<gene>
    <name evidence="1" type="ORF">J545_2067</name>
</gene>
<proteinExistence type="predicted"/>
<reference evidence="1 2" key="1">
    <citation type="submission" date="2014-02" db="EMBL/GenBank/DDBJ databases">
        <title>Comparative genomics and transcriptomics to identify genetic mechanisms underlying the emergence of carbapenem resistant Acinetobacter baumannii (CRAb).</title>
        <authorList>
            <person name="Harris A.D."/>
            <person name="Johnson K.J."/>
            <person name="George J."/>
            <person name="Shefchek K."/>
            <person name="Daugherty S.C."/>
            <person name="Parankush S."/>
            <person name="Sadzewicz L."/>
            <person name="Tallon L."/>
            <person name="Sengamalay N."/>
            <person name="Hazen T.H."/>
            <person name="Rasko D.A."/>
        </authorList>
    </citation>
    <scope>NUCLEOTIDE SEQUENCE [LARGE SCALE GENOMIC DNA]</scope>
    <source>
        <strain evidence="1 2">1462234</strain>
    </source>
</reference>
<comment type="caution">
    <text evidence="1">The sequence shown here is derived from an EMBL/GenBank/DDBJ whole genome shotgun (WGS) entry which is preliminary data.</text>
</comment>
<dbReference type="EMBL" id="JEWR01000021">
    <property type="protein sequence ID" value="EXB63049.1"/>
    <property type="molecule type" value="Genomic_DNA"/>
</dbReference>
<organism evidence="1 2">
    <name type="scientific">Acinetobacter baumannii 1462234</name>
    <dbReference type="NCBI Taxonomy" id="1310646"/>
    <lineage>
        <taxon>Bacteria</taxon>
        <taxon>Pseudomonadati</taxon>
        <taxon>Pseudomonadota</taxon>
        <taxon>Gammaproteobacteria</taxon>
        <taxon>Moraxellales</taxon>
        <taxon>Moraxellaceae</taxon>
        <taxon>Acinetobacter</taxon>
        <taxon>Acinetobacter calcoaceticus/baumannii complex</taxon>
    </lineage>
</organism>
<name>A0A9P2XJ63_ACIBA</name>
<evidence type="ECO:0000313" key="1">
    <source>
        <dbReference type="EMBL" id="EXB63049.1"/>
    </source>
</evidence>
<protein>
    <submittedName>
        <fullName evidence="1">Uncharacterized protein</fullName>
    </submittedName>
</protein>
<dbReference type="AlphaFoldDB" id="A0A9P2XJ63"/>
<accession>A0A9P2XJ63</accession>
<sequence length="37" mass="4369">MFFNHKKPTDISKLNMGMKIVNIKITYGKLAIFHFNK</sequence>